<feature type="compositionally biased region" description="Polar residues" evidence="1">
    <location>
        <begin position="1"/>
        <end position="26"/>
    </location>
</feature>
<keyword evidence="3" id="KW-1185">Reference proteome</keyword>
<feature type="region of interest" description="Disordered" evidence="1">
    <location>
        <begin position="1"/>
        <end position="61"/>
    </location>
</feature>
<gene>
    <name evidence="2" type="ORF">HX018_10530</name>
</gene>
<organism evidence="2 3">
    <name type="scientific">Sphingobacterium hotanense</name>
    <dbReference type="NCBI Taxonomy" id="649196"/>
    <lineage>
        <taxon>Bacteria</taxon>
        <taxon>Pseudomonadati</taxon>
        <taxon>Bacteroidota</taxon>
        <taxon>Sphingobacteriia</taxon>
        <taxon>Sphingobacteriales</taxon>
        <taxon>Sphingobacteriaceae</taxon>
        <taxon>Sphingobacterium</taxon>
    </lineage>
</organism>
<accession>A0ABT7NNE0</accession>
<name>A0ABT7NNE0_9SPHI</name>
<dbReference type="RefSeq" id="WP_149525468.1">
    <property type="nucleotide sequence ID" value="NZ_CP030848.1"/>
</dbReference>
<dbReference type="EMBL" id="JACAGK010000026">
    <property type="protein sequence ID" value="MDM1048675.1"/>
    <property type="molecule type" value="Genomic_DNA"/>
</dbReference>
<comment type="caution">
    <text evidence="2">The sequence shown here is derived from an EMBL/GenBank/DDBJ whole genome shotgun (WGS) entry which is preliminary data.</text>
</comment>
<evidence type="ECO:0000313" key="3">
    <source>
        <dbReference type="Proteomes" id="UP001170954"/>
    </source>
</evidence>
<feature type="compositionally biased region" description="Basic and acidic residues" evidence="1">
    <location>
        <begin position="27"/>
        <end position="61"/>
    </location>
</feature>
<reference evidence="2" key="1">
    <citation type="submission" date="2020-06" db="EMBL/GenBank/DDBJ databases">
        <authorList>
            <person name="Dong N."/>
        </authorList>
    </citation>
    <scope>NUCLEOTIDE SEQUENCE</scope>
    <source>
        <strain evidence="2">R1692</strain>
    </source>
</reference>
<dbReference type="Proteomes" id="UP001170954">
    <property type="component" value="Unassembled WGS sequence"/>
</dbReference>
<reference evidence="2" key="2">
    <citation type="journal article" date="2022" name="Sci. Total Environ.">
        <title>Prevalence, transmission, and molecular epidemiology of tet(X)-positive bacteria among humans, animals, and environmental niches in China: An epidemiological, and genomic-based study.</title>
        <authorList>
            <person name="Dong N."/>
            <person name="Zeng Y."/>
            <person name="Cai C."/>
            <person name="Sun C."/>
            <person name="Lu J."/>
            <person name="Liu C."/>
            <person name="Zhou H."/>
            <person name="Sun Q."/>
            <person name="Shu L."/>
            <person name="Wang H."/>
            <person name="Wang Y."/>
            <person name="Wang S."/>
            <person name="Wu C."/>
            <person name="Chan E.W."/>
            <person name="Chen G."/>
            <person name="Shen Z."/>
            <person name="Chen S."/>
            <person name="Zhang R."/>
        </authorList>
    </citation>
    <scope>NUCLEOTIDE SEQUENCE</scope>
    <source>
        <strain evidence="2">R1692</strain>
    </source>
</reference>
<evidence type="ECO:0008006" key="4">
    <source>
        <dbReference type="Google" id="ProtNLM"/>
    </source>
</evidence>
<sequence>MSTNQNQGKTKNPASHAIQNKPVQNKDNLDSREHEENAFKGEDITHNKKEKKSENKQQKDE</sequence>
<proteinExistence type="predicted"/>
<evidence type="ECO:0000256" key="1">
    <source>
        <dbReference type="SAM" id="MobiDB-lite"/>
    </source>
</evidence>
<evidence type="ECO:0000313" key="2">
    <source>
        <dbReference type="EMBL" id="MDM1048675.1"/>
    </source>
</evidence>
<protein>
    <recommendedName>
        <fullName evidence="4">Glycogen biosynthesis protein GlgD</fullName>
    </recommendedName>
</protein>